<feature type="domain" description="URB1 central HEAT repeat" evidence="3">
    <location>
        <begin position="587"/>
        <end position="691"/>
    </location>
</feature>
<comment type="caution">
    <text evidence="4">The sequence shown here is derived from an EMBL/GenBank/DDBJ whole genome shotgun (WGS) entry which is preliminary data.</text>
</comment>
<dbReference type="InterPro" id="IPR039844">
    <property type="entry name" value="URB1"/>
</dbReference>
<evidence type="ECO:0000259" key="2">
    <source>
        <dbReference type="Pfam" id="PF16201"/>
    </source>
</evidence>
<sequence length="2350" mass="265026">MKKRKGEVVDQEGNILKKAKVSDFAEAEENNNNKHSQLVRTVKVLLQKEQTRLSGLSKLRNALKESQNKERLTSIVQEGGEFHEVFKILEGGRHSLSQLEIQTCLEILESVLLFTAGDKQLSTRIGMTIVQQVLQNHMKLLYTCLHPGNPPDVIMTTLRLLTAMVTQGVTAAREVQRSFDFTLKAIGALPNKRDPKSAQDVRTCFIYFCLSFLMFGELAVVKQILELKGFLQSIMKGLSSDVPPVVHVVLSTLQTRVVQSTGISKKTKVQFFNSFVLTQLANLYQYAKDSEEEKEQSIRQAVHEILLKICGSFKFGICFSNTSGAFTTKTNNPVLLRFLQNLSSAMVSDVLVQELVIKVLCCCQDIVKPFLSSLTVTYEPRLSLPWVSNVNLLTKIYMALPQPSQMIEKTILKISSRVMPSFINVVIPPGISRTVLNRGVQHASSLVKHTTLSLLVVILDRAQNTAECLASKSGTAVDHEQTETTLQQQFREEVLKALPDLKTVISLRQNLIVGNSKEDVEKDVTSPTILLAQTLKVIHGFQTLWPSVLSHMDFDLKKLLPGQQEINFPPIAQQLTLQILLETPAGSLKWYQQKAKSSTSFVYSVLSLYTSTQSESIKNKAKELLWKLLNESGLVESHTYEVDAWLIQLRESQTNDGQADSLLRFLDEVFCAVAAEPYEYTDIVIEMQAQAAAAEASVAQTGVESSQWNMSNTRLPVSLLLIGALKRYSELLCEMNNHSDQSAASNIGGVARYMNCLVFEMIHISANPAILCFAVCHYYTDMVVADHIRSLHVALLQYVSNLLPGAVQMQDRIGCAQENLQKLQRFLNNTAVDSQQEKRAAAIELYCLLEALNEAQFRTVIVDCVEFCKDQLSANFSPLAQVLQVKNYKITGGATIESLAPLLGVLPFSSLVWQVLSGTVYDELTLLDKLPSNTSCIVNGSSSLLYDSWFQNLLMGSLKKEPMSKSVPLCRYLLLHLHSLKSKLLTVVVSVSQDNLQAAILLCFELLQSLIQRLVEIRENSHKTDTNALDANSDDFAQSSDITHTVSETHDKGLSDMEYLIRTVFHHPVMLSCFLWYPEQSLPRTSLQDVAVQLTYHVSNLLLALLPSLTRQQKRILMAPFVKKLISAGMSEIQSAQDGNETPSSQTFYLLGLFHSYCDKEEQVKFISSLCKLPPSLLLATDSSSNERTPTAFLLTLLKFLEGTSPYEDRDSHPSFTFCKNVILEREEQLSVSHFMQLVKISKDVNCPQLDSIILKLMQASLKYVQASTAAVLNSCLFHPTEVKVSIASYLVTHSPALRSHFELCCLSRSNSRRKVKGSNSSSVVSIEFKDHLREFVPLVSSYLLSVRGVTGDGKIRTRAVISHLVEAYWDPLWDWLVGDREGIFRSSEEPCMELIITLVHRMEKRADILKMRFNDLLTKASLWDSYQLRICYQLFWDLCFDCPTIEETPDFRSQYCFACLEYLSSSFNGKGSTKDTENVFDDALAHLEAICKNSDAYIVGDKSCDSVWNSFVTNCLRYKFESAKVLTTLRCLIKAMYRKAPGEKKQSDTLLPLDTLYEMLISHSQFLDVILSDGLSGNKDAKESLTELMVTIVDLSPSCCKSSHLPVLFAAYSASLSVTDQCILYLMSLYEKNHASFKDYRPFLWGPAAASHHQVSRSLGPSLWQQPSVTEVLELLDAKKMSQSTVLFPQSRLLQPQVHREVSQEKPQDVYDPCFLLPLFSCIVAPNYQVDCRKFVEQGCLSFTVASLSSRDTHVRQAGYHVLSRFMTHLEGSRFKERKQIFHLLKCLQNGITEANYRISSLMTCFVARVAYILLRPEHPFYLMMNNFLLQRPALDIRDLPLFYSMFNSSTMQHVSERSWMLQLLVDGTKDSPDYYLYKRRHVIELALSYHDSPVSDQHSQNLVAELLQSTLKIHPAAYDLAKNFSIVAWIHSLCHKSPERLCTSLRLLHTLWFTLYHGSLEKKNESVEGNSGKELRQEWKAVRLPPNVAQECALVCWTMLENLRSRHNTSDTSTYLELLASITNYLATTEQSFGLSRDRVGSLLCLWSASFDETMILNQLLSSLKFSQEWDSSSSKNSPRADSDYRKAKTDSLSSLLTILTKWKPFPDKGGNQTVLLVWWFGLVCSTKSSVNQVTDHVYFQSGNNDTGDRLLSLLRWFRKCILRDRELQDHLIHNPTTGKTLILQLYHVVMSHNKADLLQNTEGGGISSYELVNEVNVICLVLFTAVQRILKQNTERPTSSHPAIFQLVSQEPYSNIISEGLKKVILPLLPDPRGEMEQASCLPVQDGVLLDLVYLFMQEFWTERPIPRQFLLFLLSHSDAGCPMVDSLTLALGGTKVIKKWVQKQDV</sequence>
<gene>
    <name evidence="4" type="ORF">PEVE_00013013</name>
</gene>
<evidence type="ECO:0000313" key="4">
    <source>
        <dbReference type="EMBL" id="CAH3180605.1"/>
    </source>
</evidence>
<reference evidence="4 5" key="1">
    <citation type="submission" date="2022-05" db="EMBL/GenBank/DDBJ databases">
        <authorList>
            <consortium name="Genoscope - CEA"/>
            <person name="William W."/>
        </authorList>
    </citation>
    <scope>NUCLEOTIDE SEQUENCE [LARGE SCALE GENOMIC DNA]</scope>
</reference>
<evidence type="ECO:0008006" key="6">
    <source>
        <dbReference type="Google" id="ProtNLM"/>
    </source>
</evidence>
<accession>A0ABN8RMK7</accession>
<dbReference type="Proteomes" id="UP001159427">
    <property type="component" value="Unassembled WGS sequence"/>
</dbReference>
<dbReference type="PANTHER" id="PTHR13500">
    <property type="entry name" value="NUCLEOLAR PRERIBOSOMAL-ASSOCIATED PROTEIN 1"/>
    <property type="match status" value="1"/>
</dbReference>
<keyword evidence="5" id="KW-1185">Reference proteome</keyword>
<evidence type="ECO:0000313" key="5">
    <source>
        <dbReference type="Proteomes" id="UP001159427"/>
    </source>
</evidence>
<dbReference type="EMBL" id="CALNXI010001969">
    <property type="protein sequence ID" value="CAH3180605.1"/>
    <property type="molecule type" value="Genomic_DNA"/>
</dbReference>
<dbReference type="InterPro" id="IPR059018">
    <property type="entry name" value="HEAT_URB1"/>
</dbReference>
<dbReference type="InterPro" id="IPR021714">
    <property type="entry name" value="URB1_N"/>
</dbReference>
<dbReference type="Pfam" id="PF26140">
    <property type="entry name" value="HEAT_URB1"/>
    <property type="match status" value="1"/>
</dbReference>
<evidence type="ECO:0000259" key="1">
    <source>
        <dbReference type="Pfam" id="PF11707"/>
    </source>
</evidence>
<feature type="domain" description="URB1 N-terminal" evidence="1">
    <location>
        <begin position="83"/>
        <end position="389"/>
    </location>
</feature>
<proteinExistence type="predicted"/>
<feature type="domain" description="URB1 C-terminal" evidence="2">
    <location>
        <begin position="1742"/>
        <end position="1931"/>
    </location>
</feature>
<dbReference type="Pfam" id="PF11707">
    <property type="entry name" value="Npa1"/>
    <property type="match status" value="1"/>
</dbReference>
<evidence type="ECO:0000259" key="3">
    <source>
        <dbReference type="Pfam" id="PF26140"/>
    </source>
</evidence>
<dbReference type="PANTHER" id="PTHR13500:SF0">
    <property type="entry name" value="NUCLEOLAR PRE-RIBOSOMAL-ASSOCIATED PROTEIN 1"/>
    <property type="match status" value="1"/>
</dbReference>
<dbReference type="Pfam" id="PF16201">
    <property type="entry name" value="NopRA1"/>
    <property type="match status" value="1"/>
</dbReference>
<protein>
    <recommendedName>
        <fullName evidence="6">Nucleolar pre-ribosomal-associated protein 1</fullName>
    </recommendedName>
</protein>
<dbReference type="InterPro" id="IPR032436">
    <property type="entry name" value="URB1_C"/>
</dbReference>
<name>A0ABN8RMK7_9CNID</name>
<organism evidence="4 5">
    <name type="scientific">Porites evermanni</name>
    <dbReference type="NCBI Taxonomy" id="104178"/>
    <lineage>
        <taxon>Eukaryota</taxon>
        <taxon>Metazoa</taxon>
        <taxon>Cnidaria</taxon>
        <taxon>Anthozoa</taxon>
        <taxon>Hexacorallia</taxon>
        <taxon>Scleractinia</taxon>
        <taxon>Fungiina</taxon>
        <taxon>Poritidae</taxon>
        <taxon>Porites</taxon>
    </lineage>
</organism>